<dbReference type="Proteomes" id="UP000187609">
    <property type="component" value="Unassembled WGS sequence"/>
</dbReference>
<evidence type="ECO:0000313" key="1">
    <source>
        <dbReference type="EMBL" id="OIT39517.1"/>
    </source>
</evidence>
<dbReference type="AlphaFoldDB" id="A0A314LEF2"/>
<feature type="non-terminal residue" evidence="1">
    <location>
        <position position="1"/>
    </location>
</feature>
<protein>
    <recommendedName>
        <fullName evidence="3">Retrovirus-related pol polyprotein from transposon tnt 1-94</fullName>
    </recommendedName>
</protein>
<dbReference type="PANTHER" id="PTHR35317:SF23">
    <property type="entry name" value="OS04G0629600 PROTEIN"/>
    <property type="match status" value="1"/>
</dbReference>
<dbReference type="SMR" id="A0A314LEF2"/>
<feature type="non-terminal residue" evidence="1">
    <location>
        <position position="147"/>
    </location>
</feature>
<evidence type="ECO:0000313" key="2">
    <source>
        <dbReference type="Proteomes" id="UP000187609"/>
    </source>
</evidence>
<dbReference type="Gramene" id="OIT39517">
    <property type="protein sequence ID" value="OIT39517"/>
    <property type="gene ID" value="A4A49_56025"/>
</dbReference>
<accession>A0A314LEF2</accession>
<organism evidence="1 2">
    <name type="scientific">Nicotiana attenuata</name>
    <name type="common">Coyote tobacco</name>
    <dbReference type="NCBI Taxonomy" id="49451"/>
    <lineage>
        <taxon>Eukaryota</taxon>
        <taxon>Viridiplantae</taxon>
        <taxon>Streptophyta</taxon>
        <taxon>Embryophyta</taxon>
        <taxon>Tracheophyta</taxon>
        <taxon>Spermatophyta</taxon>
        <taxon>Magnoliopsida</taxon>
        <taxon>eudicotyledons</taxon>
        <taxon>Gunneridae</taxon>
        <taxon>Pentapetalae</taxon>
        <taxon>asterids</taxon>
        <taxon>lamiids</taxon>
        <taxon>Solanales</taxon>
        <taxon>Solanaceae</taxon>
        <taxon>Nicotianoideae</taxon>
        <taxon>Nicotianeae</taxon>
        <taxon>Nicotiana</taxon>
    </lineage>
</organism>
<proteinExistence type="predicted"/>
<gene>
    <name evidence="1" type="ORF">A4A49_56025</name>
</gene>
<evidence type="ECO:0008006" key="3">
    <source>
        <dbReference type="Google" id="ProtNLM"/>
    </source>
</evidence>
<name>A0A314LEF2_NICAT</name>
<sequence>SDLDLALRVEELPIPTESSTPVAKANYERWERSNRLSLMLIKSHISQSIRSSIPNSDKVKAYLKALASTLMKRLSGMTFDRSRTVREHIMVMRDIATKLKSLEVNMSEPFLVHFILNSLPLEYRPFKISYNTHKNKWPINELLTMCV</sequence>
<keyword evidence="2" id="KW-1185">Reference proteome</keyword>
<dbReference type="EMBL" id="MJEQ01000100">
    <property type="protein sequence ID" value="OIT39517.1"/>
    <property type="molecule type" value="Genomic_DNA"/>
</dbReference>
<dbReference type="PANTHER" id="PTHR35317">
    <property type="entry name" value="OS04G0629600 PROTEIN"/>
    <property type="match status" value="1"/>
</dbReference>
<comment type="caution">
    <text evidence="1">The sequence shown here is derived from an EMBL/GenBank/DDBJ whole genome shotgun (WGS) entry which is preliminary data.</text>
</comment>
<reference evidence="1" key="1">
    <citation type="submission" date="2016-11" db="EMBL/GenBank/DDBJ databases">
        <title>The genome of Nicotiana attenuata.</title>
        <authorList>
            <person name="Xu S."/>
            <person name="Brockmoeller T."/>
            <person name="Gaquerel E."/>
            <person name="Navarro A."/>
            <person name="Kuhl H."/>
            <person name="Gase K."/>
            <person name="Ling Z."/>
            <person name="Zhou W."/>
            <person name="Kreitzer C."/>
            <person name="Stanke M."/>
            <person name="Tang H."/>
            <person name="Lyons E."/>
            <person name="Pandey P."/>
            <person name="Pandey S.P."/>
            <person name="Timmermann B."/>
            <person name="Baldwin I.T."/>
        </authorList>
    </citation>
    <scope>NUCLEOTIDE SEQUENCE [LARGE SCALE GENOMIC DNA]</scope>
    <source>
        <strain evidence="1">UT</strain>
    </source>
</reference>
<dbReference type="Pfam" id="PF14223">
    <property type="entry name" value="Retrotran_gag_2"/>
    <property type="match status" value="1"/>
</dbReference>